<dbReference type="Proteomes" id="UP001219933">
    <property type="component" value="Chromosome 3"/>
</dbReference>
<dbReference type="InterPro" id="IPR019190">
    <property type="entry name" value="EXOV"/>
</dbReference>
<evidence type="ECO:0000313" key="3">
    <source>
        <dbReference type="Proteomes" id="UP001219933"/>
    </source>
</evidence>
<reference evidence="2" key="1">
    <citation type="submission" date="2023-03" db="EMBL/GenBank/DDBJ databases">
        <title>Mating type loci evolution in Malassezia.</title>
        <authorList>
            <person name="Coelho M.A."/>
        </authorList>
    </citation>
    <scope>NUCLEOTIDE SEQUENCE</scope>
    <source>
        <strain evidence="2">CBS 11721</strain>
    </source>
</reference>
<keyword evidence="3" id="KW-1185">Reference proteome</keyword>
<accession>A0AAF0JBN5</accession>
<proteinExistence type="inferred from homology"/>
<evidence type="ECO:0000313" key="2">
    <source>
        <dbReference type="EMBL" id="WFD35476.1"/>
    </source>
</evidence>
<protein>
    <recommendedName>
        <fullName evidence="4">Exonuclease V, mitochondrial</fullName>
    </recommendedName>
</protein>
<dbReference type="PANTHER" id="PTHR14464:SF4">
    <property type="entry name" value="EXONUCLEASE V"/>
    <property type="match status" value="1"/>
</dbReference>
<dbReference type="PANTHER" id="PTHR14464">
    <property type="entry name" value="EXONUCLEASE V"/>
    <property type="match status" value="1"/>
</dbReference>
<dbReference type="Pfam" id="PF09810">
    <property type="entry name" value="Exo5"/>
    <property type="match status" value="2"/>
</dbReference>
<organism evidence="2 3">
    <name type="scientific">Malassezia cuniculi</name>
    <dbReference type="NCBI Taxonomy" id="948313"/>
    <lineage>
        <taxon>Eukaryota</taxon>
        <taxon>Fungi</taxon>
        <taxon>Dikarya</taxon>
        <taxon>Basidiomycota</taxon>
        <taxon>Ustilaginomycotina</taxon>
        <taxon>Malasseziomycetes</taxon>
        <taxon>Malasseziales</taxon>
        <taxon>Malasseziaceae</taxon>
        <taxon>Malassezia</taxon>
    </lineage>
</organism>
<gene>
    <name evidence="2" type="ORF">MCUN1_002332</name>
</gene>
<dbReference type="GO" id="GO:0005634">
    <property type="term" value="C:nucleus"/>
    <property type="evidence" value="ECO:0007669"/>
    <property type="project" value="TreeGrafter"/>
</dbReference>
<dbReference type="GO" id="GO:0045145">
    <property type="term" value="F:single-stranded DNA 5'-3' DNA exonuclease activity"/>
    <property type="evidence" value="ECO:0007669"/>
    <property type="project" value="InterPro"/>
</dbReference>
<dbReference type="AlphaFoldDB" id="A0AAF0JBN5"/>
<dbReference type="EMBL" id="CP119879">
    <property type="protein sequence ID" value="WFD35476.1"/>
    <property type="molecule type" value="Genomic_DNA"/>
</dbReference>
<dbReference type="GO" id="GO:0005739">
    <property type="term" value="C:mitochondrion"/>
    <property type="evidence" value="ECO:0007669"/>
    <property type="project" value="TreeGrafter"/>
</dbReference>
<name>A0AAF0JBN5_9BASI</name>
<evidence type="ECO:0000256" key="1">
    <source>
        <dbReference type="ARBA" id="ARBA00009797"/>
    </source>
</evidence>
<comment type="similarity">
    <text evidence="1">Belongs to the EXO5 family.</text>
</comment>
<dbReference type="GO" id="GO:0036297">
    <property type="term" value="P:interstrand cross-link repair"/>
    <property type="evidence" value="ECO:0007669"/>
    <property type="project" value="TreeGrafter"/>
</dbReference>
<evidence type="ECO:0008006" key="4">
    <source>
        <dbReference type="Google" id="ProtNLM"/>
    </source>
</evidence>
<sequence length="375" mass="42256">MATALRGSLVLWASRMSRRPPPPTSIADYVRRRQLLSVTDVVAPSWCEYEFQYGVLSQSHLPLAQRPSQIVTPEGNTIIPSYVALQNREERLKAGTGVHDAIERLVHPDQVQIRTATMEDRWALRFIECAAGVAAARHGRAREIPIFGFLHGYPVNGIIDELRREGDVLMLSETKTRATDTLPTTADQRQARIQCMLYRRLYDDLHSAIPLSLAEFARAIGLKSERTLSDKFIADIIEHPEALPWAETPAQPSLADIAALAQESLRQHALPLSPVMELVYVQRRRRGEDEPGEVGRVHFEANESLDAHLDHVFTLLDGSRMPRGVPEALSSRCNRCAWRDGCEWREKQAQIIADDAVLWKEYSSISDEALAKISW</sequence>